<organism evidence="1">
    <name type="scientific">Fervidicoccus fontis</name>
    <dbReference type="NCBI Taxonomy" id="683846"/>
    <lineage>
        <taxon>Archaea</taxon>
        <taxon>Thermoproteota</taxon>
        <taxon>Thermoprotei</taxon>
        <taxon>Fervidicoccales</taxon>
        <taxon>Fervidicoccaceae</taxon>
        <taxon>Fervidicoccus</taxon>
    </lineage>
</organism>
<evidence type="ECO:0000313" key="1">
    <source>
        <dbReference type="EMBL" id="HGZ59980.1"/>
    </source>
</evidence>
<dbReference type="AlphaFoldDB" id="A0A7J3SK34"/>
<dbReference type="EMBL" id="DTLS01000055">
    <property type="protein sequence ID" value="HGZ59980.1"/>
    <property type="molecule type" value="Genomic_DNA"/>
</dbReference>
<proteinExistence type="predicted"/>
<protein>
    <submittedName>
        <fullName evidence="1">Uncharacterized protein</fullName>
    </submittedName>
</protein>
<accession>A0A7J3SK34</accession>
<comment type="caution">
    <text evidence="1">The sequence shown here is derived from an EMBL/GenBank/DDBJ whole genome shotgun (WGS) entry which is preliminary data.</text>
</comment>
<name>A0A7J3SK34_9CREN</name>
<gene>
    <name evidence="1" type="ORF">ENW83_02070</name>
</gene>
<reference evidence="1" key="1">
    <citation type="journal article" date="2020" name="mSystems">
        <title>Genome- and Community-Level Interaction Insights into Carbon Utilization and Element Cycling Functions of Hydrothermarchaeota in Hydrothermal Sediment.</title>
        <authorList>
            <person name="Zhou Z."/>
            <person name="Liu Y."/>
            <person name="Xu W."/>
            <person name="Pan J."/>
            <person name="Luo Z.H."/>
            <person name="Li M."/>
        </authorList>
    </citation>
    <scope>NUCLEOTIDE SEQUENCE [LARGE SCALE GENOMIC DNA]</scope>
    <source>
        <strain evidence="1">SpSt-885</strain>
    </source>
</reference>
<sequence>MPKKDKKISKRTGEESKEAKIEAIATVRAYQSQILDLGEIAIVGYVPLEESIISEKIESTSTVEALKGGARILEKWKGIMKNKIGQGLVVVELAGRGFIVHLGSYIGESSWPELLFHRPARLNAVGRLENEGGEWKIKWIKKSLPKEFYIYEGELRFSGQPFDVVFDTDQGLKVMPAEGEAVAERDNASRR</sequence>